<dbReference type="InterPro" id="IPR029058">
    <property type="entry name" value="AB_hydrolase_fold"/>
</dbReference>
<comment type="caution">
    <text evidence="4">The sequence shown here is derived from an EMBL/GenBank/DDBJ whole genome shotgun (WGS) entry which is preliminary data.</text>
</comment>
<protein>
    <submittedName>
        <fullName evidence="4">Acetylxylan esterase</fullName>
    </submittedName>
</protein>
<dbReference type="RefSeq" id="WP_317610388.1">
    <property type="nucleotide sequence ID" value="NZ_JAGQEX010000019.1"/>
</dbReference>
<proteinExistence type="predicted"/>
<evidence type="ECO:0000256" key="2">
    <source>
        <dbReference type="PIRSR" id="PIRSR639069-2"/>
    </source>
</evidence>
<gene>
    <name evidence="4" type="ORF">KB584_09030</name>
</gene>
<reference evidence="4" key="1">
    <citation type="submission" date="2021-04" db="EMBL/GenBank/DDBJ databases">
        <title>Draft genomes of 20 S. canis strains.</title>
        <authorList>
            <person name="Pagnossin D."/>
            <person name="Weir W."/>
            <person name="Smith A."/>
            <person name="Ure R."/>
            <person name="Oravcova K."/>
        </authorList>
    </citation>
    <scope>NUCLEOTIDE SEQUENCE</scope>
    <source>
        <strain evidence="4">284</strain>
    </source>
</reference>
<dbReference type="GO" id="GO:0005976">
    <property type="term" value="P:polysaccharide metabolic process"/>
    <property type="evidence" value="ECO:0007669"/>
    <property type="project" value="TreeGrafter"/>
</dbReference>
<dbReference type="GO" id="GO:0052689">
    <property type="term" value="F:carboxylic ester hydrolase activity"/>
    <property type="evidence" value="ECO:0007669"/>
    <property type="project" value="TreeGrafter"/>
</dbReference>
<feature type="active site" description="Charge relay system" evidence="1">
    <location>
        <position position="270"/>
    </location>
</feature>
<dbReference type="Proteomes" id="UP001186118">
    <property type="component" value="Unassembled WGS sequence"/>
</dbReference>
<dbReference type="PANTHER" id="PTHR40111">
    <property type="entry name" value="CEPHALOSPORIN-C DEACETYLASE"/>
    <property type="match status" value="1"/>
</dbReference>
<sequence>MIETMTLAEMRTYRGRHEVPADFDEFWQVSKAKYAKSPEYCFDAKDFGIKFADCYELRFKGSNNSLVYAKCVFPKAVKKCPVVFYFHGYQGQSPDWSDQFNYLAAGYGVVSMDVRGQAGYSQDHGSFEGITVKGQVIRGMVSGPDHLFYKDVYLDVYQLVTIVSELERVDENVLFSYGWSQGGALSLIAAALHPNIRKTVAVYPFLSDFKRILELGNNSEPYDELFRYFKYHDPFHETEEKSLETLAYIDVKNFAHLIKCPVVMLTGMEDVICPPSTQFAIFNRLESQDKIHRIIPDYGHDPMGVKVKDYIFDQITGSHFSDKK</sequence>
<evidence type="ECO:0000256" key="1">
    <source>
        <dbReference type="PIRSR" id="PIRSR639069-1"/>
    </source>
</evidence>
<evidence type="ECO:0000313" key="4">
    <source>
        <dbReference type="EMBL" id="MDV5977594.1"/>
    </source>
</evidence>
<feature type="active site" description="Nucleophile" evidence="1">
    <location>
        <position position="180"/>
    </location>
</feature>
<feature type="domain" description="Acetyl xylan esterase" evidence="3">
    <location>
        <begin position="4"/>
        <end position="312"/>
    </location>
</feature>
<feature type="binding site" evidence="2">
    <location>
        <position position="89"/>
    </location>
    <ligand>
        <name>substrate</name>
    </ligand>
</feature>
<dbReference type="PANTHER" id="PTHR40111:SF1">
    <property type="entry name" value="CEPHALOSPORIN-C DEACETYLASE"/>
    <property type="match status" value="1"/>
</dbReference>
<dbReference type="InterPro" id="IPR008391">
    <property type="entry name" value="AXE1_dom"/>
</dbReference>
<dbReference type="Pfam" id="PF05448">
    <property type="entry name" value="AXE1"/>
    <property type="match status" value="1"/>
</dbReference>
<evidence type="ECO:0000259" key="3">
    <source>
        <dbReference type="Pfam" id="PF05448"/>
    </source>
</evidence>
<name>A0AAE4Q6Y7_STRCB</name>
<evidence type="ECO:0000313" key="5">
    <source>
        <dbReference type="Proteomes" id="UP001186118"/>
    </source>
</evidence>
<dbReference type="SUPFAM" id="SSF53474">
    <property type="entry name" value="alpha/beta-Hydrolases"/>
    <property type="match status" value="1"/>
</dbReference>
<feature type="active site" description="Charge relay system" evidence="1">
    <location>
        <position position="300"/>
    </location>
</feature>
<organism evidence="4 5">
    <name type="scientific">Streptococcus canis</name>
    <dbReference type="NCBI Taxonomy" id="1329"/>
    <lineage>
        <taxon>Bacteria</taxon>
        <taxon>Bacillati</taxon>
        <taxon>Bacillota</taxon>
        <taxon>Bacilli</taxon>
        <taxon>Lactobacillales</taxon>
        <taxon>Streptococcaceae</taxon>
        <taxon>Streptococcus</taxon>
    </lineage>
</organism>
<dbReference type="AlphaFoldDB" id="A0AAE4Q6Y7"/>
<accession>A0AAE4Q6Y7</accession>
<dbReference type="EMBL" id="JAGQEX010000019">
    <property type="protein sequence ID" value="MDV5977594.1"/>
    <property type="molecule type" value="Genomic_DNA"/>
</dbReference>
<dbReference type="InterPro" id="IPR039069">
    <property type="entry name" value="CE7"/>
</dbReference>
<dbReference type="Gene3D" id="3.40.50.1820">
    <property type="entry name" value="alpha/beta hydrolase"/>
    <property type="match status" value="1"/>
</dbReference>